<sequence length="90" mass="10746">MTENIEIHPLSPFLPPNAKMLMLGSFPPPKHRWKMNFYYPNFQNDMWRIYGLVFFDNKDYFLNEDKTAFDQPKIEQFLQEKGIAVCSDPL</sequence>
<dbReference type="Gene3D" id="3.40.470.10">
    <property type="entry name" value="Uracil-DNA glycosylase-like domain"/>
    <property type="match status" value="1"/>
</dbReference>
<gene>
    <name evidence="1" type="ORF">QV07_03625</name>
</gene>
<reference evidence="1 2" key="1">
    <citation type="submission" date="2014-11" db="EMBL/GenBank/DDBJ databases">
        <title>Pan-genome of Gallibacterium spp.</title>
        <authorList>
            <person name="Kudirkiene E."/>
            <person name="Bojesen A.M."/>
        </authorList>
    </citation>
    <scope>NUCLEOTIDE SEQUENCE [LARGE SCALE GENOMIC DNA]</scope>
    <source>
        <strain evidence="1 2">F298</strain>
    </source>
</reference>
<proteinExistence type="predicted"/>
<feature type="non-terminal residue" evidence="1">
    <location>
        <position position="90"/>
    </location>
</feature>
<organism evidence="1 2">
    <name type="scientific">Gallibacterium genomosp. 3</name>
    <dbReference type="NCBI Taxonomy" id="505345"/>
    <lineage>
        <taxon>Bacteria</taxon>
        <taxon>Pseudomonadati</taxon>
        <taxon>Pseudomonadota</taxon>
        <taxon>Gammaproteobacteria</taxon>
        <taxon>Pasteurellales</taxon>
        <taxon>Pasteurellaceae</taxon>
        <taxon>Gallibacterium</taxon>
    </lineage>
</organism>
<dbReference type="Proteomes" id="UP000243168">
    <property type="component" value="Unassembled WGS sequence"/>
</dbReference>
<evidence type="ECO:0000313" key="2">
    <source>
        <dbReference type="Proteomes" id="UP000243168"/>
    </source>
</evidence>
<dbReference type="InterPro" id="IPR036895">
    <property type="entry name" value="Uracil-DNA_glycosylase-like_sf"/>
</dbReference>
<dbReference type="SUPFAM" id="SSF52141">
    <property type="entry name" value="Uracil-DNA glycosylase-like"/>
    <property type="match status" value="1"/>
</dbReference>
<comment type="caution">
    <text evidence="1">The sequence shown here is derived from an EMBL/GenBank/DDBJ whole genome shotgun (WGS) entry which is preliminary data.</text>
</comment>
<dbReference type="EMBL" id="JTJS01000030">
    <property type="protein sequence ID" value="OBX10539.1"/>
    <property type="molecule type" value="Genomic_DNA"/>
</dbReference>
<protein>
    <submittedName>
        <fullName evidence="1">DNA glycosylase</fullName>
    </submittedName>
</protein>
<name>A0A1A7Q8N4_9PAST</name>
<dbReference type="AlphaFoldDB" id="A0A1A7Q8N4"/>
<evidence type="ECO:0000313" key="1">
    <source>
        <dbReference type="EMBL" id="OBX10539.1"/>
    </source>
</evidence>
<accession>A0A1A7Q8N4</accession>